<evidence type="ECO:0000256" key="1">
    <source>
        <dbReference type="SAM" id="MobiDB-lite"/>
    </source>
</evidence>
<gene>
    <name evidence="2" type="ORF">FIE12Z_1561</name>
</gene>
<evidence type="ECO:0000313" key="3">
    <source>
        <dbReference type="Proteomes" id="UP000265631"/>
    </source>
</evidence>
<name>A0A395N1R7_9HYPO</name>
<proteinExistence type="predicted"/>
<feature type="compositionally biased region" description="Polar residues" evidence="1">
    <location>
        <begin position="48"/>
        <end position="61"/>
    </location>
</feature>
<organism evidence="2 3">
    <name type="scientific">Fusarium flagelliforme</name>
    <dbReference type="NCBI Taxonomy" id="2675880"/>
    <lineage>
        <taxon>Eukaryota</taxon>
        <taxon>Fungi</taxon>
        <taxon>Dikarya</taxon>
        <taxon>Ascomycota</taxon>
        <taxon>Pezizomycotina</taxon>
        <taxon>Sordariomycetes</taxon>
        <taxon>Hypocreomycetidae</taxon>
        <taxon>Hypocreales</taxon>
        <taxon>Nectriaceae</taxon>
        <taxon>Fusarium</taxon>
        <taxon>Fusarium incarnatum-equiseti species complex</taxon>
    </lineage>
</organism>
<sequence>MSLSHVTGLGLYSYATLSNAGSYAGSHSSGHSREPSSSRRLSLPTSSYPTSMHSRALNSTDSRADPYSYPRTSESSHATRATSVNAASVNEEAMRRNSRKKHNYRETSGSSSEQHRHHGYHRHSHHAYHSHHPSQREDRYNSESTKARRRVKHVQSSSDIPLSPPPARKKITKVMAVKSTKKDKDGNKTTGNLTWRRISQGMKIGKSKKNEQNEQTEKSKWKFWAKQEPYVEVTEAGPLPLPPKTLEPKFESDTKVRSSSRTPSITEWLGQDPSVPQSPTALKRLFEEEE</sequence>
<evidence type="ECO:0000313" key="2">
    <source>
        <dbReference type="EMBL" id="RFN54072.1"/>
    </source>
</evidence>
<accession>A0A395N1R7</accession>
<feature type="compositionally biased region" description="Polar residues" evidence="1">
    <location>
        <begin position="70"/>
        <end position="88"/>
    </location>
</feature>
<keyword evidence="3" id="KW-1185">Reference proteome</keyword>
<dbReference type="Proteomes" id="UP000265631">
    <property type="component" value="Unassembled WGS sequence"/>
</dbReference>
<feature type="compositionally biased region" description="Basic and acidic residues" evidence="1">
    <location>
        <begin position="246"/>
        <end position="256"/>
    </location>
</feature>
<comment type="caution">
    <text evidence="2">The sequence shown here is derived from an EMBL/GenBank/DDBJ whole genome shotgun (WGS) entry which is preliminary data.</text>
</comment>
<feature type="region of interest" description="Disordered" evidence="1">
    <location>
        <begin position="22"/>
        <end position="167"/>
    </location>
</feature>
<feature type="compositionally biased region" description="Low complexity" evidence="1">
    <location>
        <begin position="38"/>
        <end position="47"/>
    </location>
</feature>
<protein>
    <submittedName>
        <fullName evidence="2">Uncharacterized protein</fullName>
    </submittedName>
</protein>
<feature type="region of interest" description="Disordered" evidence="1">
    <location>
        <begin position="235"/>
        <end position="290"/>
    </location>
</feature>
<feature type="compositionally biased region" description="Basic residues" evidence="1">
    <location>
        <begin position="115"/>
        <end position="133"/>
    </location>
</feature>
<dbReference type="EMBL" id="PXXK01000030">
    <property type="protein sequence ID" value="RFN54072.1"/>
    <property type="molecule type" value="Genomic_DNA"/>
</dbReference>
<dbReference type="AlphaFoldDB" id="A0A395N1R7"/>
<reference evidence="2 3" key="1">
    <citation type="journal article" date="2018" name="PLoS Pathog.">
        <title>Evolution of structural diversity of trichothecenes, a family of toxins produced by plant pathogenic and entomopathogenic fungi.</title>
        <authorList>
            <person name="Proctor R.H."/>
            <person name="McCormick S.P."/>
            <person name="Kim H.S."/>
            <person name="Cardoza R.E."/>
            <person name="Stanley A.M."/>
            <person name="Lindo L."/>
            <person name="Kelly A."/>
            <person name="Brown D.W."/>
            <person name="Lee T."/>
            <person name="Vaughan M.M."/>
            <person name="Alexander N.J."/>
            <person name="Busman M."/>
            <person name="Gutierrez S."/>
        </authorList>
    </citation>
    <scope>NUCLEOTIDE SEQUENCE [LARGE SCALE GENOMIC DNA]</scope>
    <source>
        <strain evidence="2 3">NRRL 13405</strain>
    </source>
</reference>